<organism evidence="3 4">
    <name type="scientific">Diplocloster modestus</name>
    <dbReference type="NCBI Taxonomy" id="2850322"/>
    <lineage>
        <taxon>Bacteria</taxon>
        <taxon>Bacillati</taxon>
        <taxon>Bacillota</taxon>
        <taxon>Clostridia</taxon>
        <taxon>Lachnospirales</taxon>
        <taxon>Lachnospiraceae</taxon>
        <taxon>Diplocloster</taxon>
    </lineage>
</organism>
<proteinExistence type="predicted"/>
<dbReference type="Pfam" id="PF10668">
    <property type="entry name" value="Phage_terminase"/>
    <property type="match status" value="1"/>
</dbReference>
<dbReference type="RefSeq" id="WP_238726016.1">
    <property type="nucleotide sequence ID" value="NZ_JAHQCX010000001.1"/>
</dbReference>
<accession>A0ABS6K0Q6</accession>
<feature type="region of interest" description="Disordered" evidence="1">
    <location>
        <begin position="53"/>
        <end position="86"/>
    </location>
</feature>
<feature type="compositionally biased region" description="Low complexity" evidence="1">
    <location>
        <begin position="68"/>
        <end position="80"/>
    </location>
</feature>
<reference evidence="3 4" key="1">
    <citation type="submission" date="2021-06" db="EMBL/GenBank/DDBJ databases">
        <title>Description of novel taxa of the family Lachnospiraceae.</title>
        <authorList>
            <person name="Chaplin A.V."/>
            <person name="Sokolova S.R."/>
            <person name="Pikina A.P."/>
            <person name="Korzhanova M."/>
            <person name="Belova V."/>
            <person name="Korostin D."/>
            <person name="Efimov B.A."/>
        </authorList>
    </citation>
    <scope>NUCLEOTIDE SEQUENCE [LARGE SCALE GENOMIC DNA]</scope>
    <source>
        <strain evidence="3 4">ASD4241</strain>
    </source>
</reference>
<dbReference type="InterPro" id="IPR018925">
    <property type="entry name" value="XtmA-like_N"/>
</dbReference>
<evidence type="ECO:0000259" key="2">
    <source>
        <dbReference type="Pfam" id="PF10668"/>
    </source>
</evidence>
<name>A0ABS6K0Q6_9FIRM</name>
<keyword evidence="4" id="KW-1185">Reference proteome</keyword>
<protein>
    <submittedName>
        <fullName evidence="3">Terminase</fullName>
    </submittedName>
</protein>
<evidence type="ECO:0000256" key="1">
    <source>
        <dbReference type="SAM" id="MobiDB-lite"/>
    </source>
</evidence>
<dbReference type="NCBIfam" id="NF040601">
    <property type="entry name" value="TerS_not_xtmA"/>
    <property type="match status" value="1"/>
</dbReference>
<evidence type="ECO:0000313" key="4">
    <source>
        <dbReference type="Proteomes" id="UP001314681"/>
    </source>
</evidence>
<dbReference type="EMBL" id="JAHQCX010000001">
    <property type="protein sequence ID" value="MBU9724427.1"/>
    <property type="molecule type" value="Genomic_DNA"/>
</dbReference>
<sequence length="263" mass="29979">MPRERSLNRDKAYEIYKQHGGIITNREIATLLDEDEKVIAVWKSRDKWKVVQQSKESCTTKKKGGQPGNKNAEGNKGGAAPRQNKNAVKTGEFETVFFDTLEPDEMRLINMVQPDKEQLLLQEIQLLTVRERRMLKRIKSLRSLEELPEFAEDEENKPPSGMSIVKYSTGFDKGKLTDLKEYESILGQIQAIEDALTRVQARRQRAIEALHKFGYDDAHLELEAMKFELEIVKQDGSGDDQKDDGFMDAMNATASEIWGDADV</sequence>
<gene>
    <name evidence="3" type="ORF">KTH90_00215</name>
</gene>
<dbReference type="Proteomes" id="UP001314681">
    <property type="component" value="Unassembled WGS sequence"/>
</dbReference>
<comment type="caution">
    <text evidence="3">The sequence shown here is derived from an EMBL/GenBank/DDBJ whole genome shotgun (WGS) entry which is preliminary data.</text>
</comment>
<feature type="domain" description="PBSX phage terminase small subunit-like N-terminal" evidence="2">
    <location>
        <begin position="1"/>
        <end position="63"/>
    </location>
</feature>
<evidence type="ECO:0000313" key="3">
    <source>
        <dbReference type="EMBL" id="MBU9724427.1"/>
    </source>
</evidence>